<keyword evidence="2" id="KW-1185">Reference proteome</keyword>
<proteinExistence type="predicted"/>
<protein>
    <submittedName>
        <fullName evidence="1">Uncharacterized protein</fullName>
    </submittedName>
</protein>
<dbReference type="Gramene" id="OMERI04G11950.1">
    <property type="protein sequence ID" value="OMERI04G11950.1"/>
    <property type="gene ID" value="OMERI04G11950"/>
</dbReference>
<dbReference type="EnsemblPlants" id="OMERI04G11950.1">
    <property type="protein sequence ID" value="OMERI04G11950.1"/>
    <property type="gene ID" value="OMERI04G11950"/>
</dbReference>
<sequence>MWPPPAAAACICRRGLPPTNHQRHPSPTCSFIPLDHSYYQLLSHIPAPTSFREFSEVVVKYKERHLEMKPLEFLAAASILCTCHAKIRLSPPLQTSVEAVAGAVALLWRQQSSDPRGHLPNPWDPQFIHRWLLWCPPARGDVVMTRNIEREQLDMLFKSMAISPLAKWTLHWSLVF</sequence>
<reference evidence="1" key="1">
    <citation type="submission" date="2015-04" db="UniProtKB">
        <authorList>
            <consortium name="EnsemblPlants"/>
        </authorList>
    </citation>
    <scope>IDENTIFICATION</scope>
</reference>
<organism evidence="1">
    <name type="scientific">Oryza meridionalis</name>
    <dbReference type="NCBI Taxonomy" id="40149"/>
    <lineage>
        <taxon>Eukaryota</taxon>
        <taxon>Viridiplantae</taxon>
        <taxon>Streptophyta</taxon>
        <taxon>Embryophyta</taxon>
        <taxon>Tracheophyta</taxon>
        <taxon>Spermatophyta</taxon>
        <taxon>Magnoliopsida</taxon>
        <taxon>Liliopsida</taxon>
        <taxon>Poales</taxon>
        <taxon>Poaceae</taxon>
        <taxon>BOP clade</taxon>
        <taxon>Oryzoideae</taxon>
        <taxon>Oryzeae</taxon>
        <taxon>Oryzinae</taxon>
        <taxon>Oryza</taxon>
    </lineage>
</organism>
<dbReference type="AlphaFoldDB" id="A0A0E0DEJ3"/>
<dbReference type="Proteomes" id="UP000008021">
    <property type="component" value="Chromosome 4"/>
</dbReference>
<accession>A0A0E0DEJ3</accession>
<dbReference type="HOGENOM" id="CLU_1527572_0_0_1"/>
<name>A0A0E0DEJ3_9ORYZ</name>
<evidence type="ECO:0000313" key="2">
    <source>
        <dbReference type="Proteomes" id="UP000008021"/>
    </source>
</evidence>
<evidence type="ECO:0000313" key="1">
    <source>
        <dbReference type="EnsemblPlants" id="OMERI04G11950.1"/>
    </source>
</evidence>
<reference evidence="1" key="2">
    <citation type="submission" date="2018-05" db="EMBL/GenBank/DDBJ databases">
        <title>OmerRS3 (Oryza meridionalis Reference Sequence Version 3).</title>
        <authorList>
            <person name="Zhang J."/>
            <person name="Kudrna D."/>
            <person name="Lee S."/>
            <person name="Talag J."/>
            <person name="Welchert J."/>
            <person name="Wing R.A."/>
        </authorList>
    </citation>
    <scope>NUCLEOTIDE SEQUENCE [LARGE SCALE GENOMIC DNA]</scope>
    <source>
        <strain evidence="1">cv. OR44</strain>
    </source>
</reference>